<dbReference type="CAZy" id="GT4">
    <property type="family name" value="Glycosyltransferase Family 4"/>
</dbReference>
<keyword evidence="1 4" id="KW-0808">Transferase</keyword>
<evidence type="ECO:0000313" key="4">
    <source>
        <dbReference type="EMBL" id="ABJ85206.1"/>
    </source>
</evidence>
<dbReference type="InParanoid" id="Q01YQ9"/>
<dbReference type="InterPro" id="IPR028098">
    <property type="entry name" value="Glyco_trans_4-like_N"/>
</dbReference>
<name>Q01YQ9_SOLUE</name>
<dbReference type="PANTHER" id="PTHR46401">
    <property type="entry name" value="GLYCOSYLTRANSFERASE WBBK-RELATED"/>
    <property type="match status" value="1"/>
</dbReference>
<dbReference type="EMBL" id="CP000473">
    <property type="protein sequence ID" value="ABJ85206.1"/>
    <property type="molecule type" value="Genomic_DNA"/>
</dbReference>
<dbReference type="AlphaFoldDB" id="Q01YQ9"/>
<feature type="domain" description="Glycosyl transferase family 1" evidence="2">
    <location>
        <begin position="193"/>
        <end position="342"/>
    </location>
</feature>
<evidence type="ECO:0000256" key="1">
    <source>
        <dbReference type="ARBA" id="ARBA00022679"/>
    </source>
</evidence>
<proteinExistence type="predicted"/>
<dbReference type="CDD" id="cd03809">
    <property type="entry name" value="GT4_MtfB-like"/>
    <property type="match status" value="1"/>
</dbReference>
<dbReference type="Pfam" id="PF13439">
    <property type="entry name" value="Glyco_transf_4"/>
    <property type="match status" value="1"/>
</dbReference>
<protein>
    <submittedName>
        <fullName evidence="4">Glycosyl transferase, group 1</fullName>
    </submittedName>
</protein>
<dbReference type="STRING" id="234267.Acid_4244"/>
<dbReference type="PANTHER" id="PTHR46401:SF2">
    <property type="entry name" value="GLYCOSYLTRANSFERASE WBBK-RELATED"/>
    <property type="match status" value="1"/>
</dbReference>
<feature type="domain" description="Glycosyltransferase subfamily 4-like N-terminal" evidence="3">
    <location>
        <begin position="16"/>
        <end position="170"/>
    </location>
</feature>
<organism evidence="4">
    <name type="scientific">Solibacter usitatus (strain Ellin6076)</name>
    <dbReference type="NCBI Taxonomy" id="234267"/>
    <lineage>
        <taxon>Bacteria</taxon>
        <taxon>Pseudomonadati</taxon>
        <taxon>Acidobacteriota</taxon>
        <taxon>Terriglobia</taxon>
        <taxon>Bryobacterales</taxon>
        <taxon>Solibacteraceae</taxon>
        <taxon>Candidatus Solibacter</taxon>
    </lineage>
</organism>
<dbReference type="GO" id="GO:0016757">
    <property type="term" value="F:glycosyltransferase activity"/>
    <property type="evidence" value="ECO:0007669"/>
    <property type="project" value="InterPro"/>
</dbReference>
<dbReference type="GO" id="GO:0009103">
    <property type="term" value="P:lipopolysaccharide biosynthetic process"/>
    <property type="evidence" value="ECO:0007669"/>
    <property type="project" value="TreeGrafter"/>
</dbReference>
<dbReference type="FunCoup" id="Q01YQ9">
    <property type="interactions" value="69"/>
</dbReference>
<sequence length="366" mass="39932">MRVVVDATPLLVRSAGVKNYLYHWIMHMRRAAGPAVIGTFPPLPHVRPLTHEASVAGPLRTFGGLAALGLSNHTPLPVLELMTRDADIFHASVLVRHPPRRARLTATVHDLTGFLMPELHPRANLVAESSFARLARRADRLIAVSECTRQDAIRVLGIAPEKITTIHSGIADAYFDPPVESVDAVRLRYGLVRPFVLFVGTIEPRKNLDLLLDAFESLPLALREHYQLVIAGPVGWNAEHTLKRLSMVRYLGYIPEPDLAPLTAAAEVFVYPSLYEGFGFPVAQAMAAGVPVITSNVSSLPEIAGAAALLVDPRSQSELHTALARLLTSPDLRISLAAAGRDRARAFRWQACAAKSLDFFRAVLGK</sequence>
<dbReference type="Gene3D" id="3.40.50.2000">
    <property type="entry name" value="Glycogen Phosphorylase B"/>
    <property type="match status" value="2"/>
</dbReference>
<dbReference type="SUPFAM" id="SSF53756">
    <property type="entry name" value="UDP-Glycosyltransferase/glycogen phosphorylase"/>
    <property type="match status" value="1"/>
</dbReference>
<dbReference type="KEGG" id="sus:Acid_4244"/>
<dbReference type="OrthoDB" id="9797829at2"/>
<dbReference type="InterPro" id="IPR001296">
    <property type="entry name" value="Glyco_trans_1"/>
</dbReference>
<gene>
    <name evidence="4" type="ordered locus">Acid_4244</name>
</gene>
<accession>Q01YQ9</accession>
<dbReference type="HOGENOM" id="CLU_009583_27_6_0"/>
<reference evidence="4" key="1">
    <citation type="submission" date="2006-10" db="EMBL/GenBank/DDBJ databases">
        <title>Complete sequence of Solibacter usitatus Ellin6076.</title>
        <authorList>
            <consortium name="US DOE Joint Genome Institute"/>
            <person name="Copeland A."/>
            <person name="Lucas S."/>
            <person name="Lapidus A."/>
            <person name="Barry K."/>
            <person name="Detter J.C."/>
            <person name="Glavina del Rio T."/>
            <person name="Hammon N."/>
            <person name="Israni S."/>
            <person name="Dalin E."/>
            <person name="Tice H."/>
            <person name="Pitluck S."/>
            <person name="Thompson L.S."/>
            <person name="Brettin T."/>
            <person name="Bruce D."/>
            <person name="Han C."/>
            <person name="Tapia R."/>
            <person name="Gilna P."/>
            <person name="Schmutz J."/>
            <person name="Larimer F."/>
            <person name="Land M."/>
            <person name="Hauser L."/>
            <person name="Kyrpides N."/>
            <person name="Mikhailova N."/>
            <person name="Janssen P.H."/>
            <person name="Kuske C.R."/>
            <person name="Richardson P."/>
        </authorList>
    </citation>
    <scope>NUCLEOTIDE SEQUENCE</scope>
    <source>
        <strain evidence="4">Ellin6076</strain>
    </source>
</reference>
<dbReference type="eggNOG" id="COG0438">
    <property type="taxonomic scope" value="Bacteria"/>
</dbReference>
<evidence type="ECO:0000259" key="3">
    <source>
        <dbReference type="Pfam" id="PF13439"/>
    </source>
</evidence>
<evidence type="ECO:0000259" key="2">
    <source>
        <dbReference type="Pfam" id="PF00534"/>
    </source>
</evidence>
<dbReference type="Pfam" id="PF00534">
    <property type="entry name" value="Glycos_transf_1"/>
    <property type="match status" value="1"/>
</dbReference>